<dbReference type="Proteomes" id="UP001205311">
    <property type="component" value="Unassembled WGS sequence"/>
</dbReference>
<evidence type="ECO:0000259" key="2">
    <source>
        <dbReference type="SMART" id="SM00646"/>
    </source>
</evidence>
<evidence type="ECO:0000313" key="3">
    <source>
        <dbReference type="EMBL" id="MCP2262584.1"/>
    </source>
</evidence>
<sequence length="383" mass="41570">MQLLRRGDTGPAVAEIRATLVSLGLLPPTNGHHHGPAVFDLATEQAVRAFQQQRGMITDGIVGPATYNALAGARWRLGDRNLAYLVSQPITGDDVFALQERLLELGYDAGRPDGVFGKQTELALRSFQRDYGLGVDGMCGPATLRALRQLAPKVRGGRPVFLREQERVRMAGPRLRGKRIVIDAGHGGRDRGVLVAGASEADLMWDLARRLEGRMVATGMEALLSRGPDVCPAEAERAQFANNAGADLFLSLHVDANPSGLAQGVATFHFGTGNGPTSTVGEALAGFIQRELVARTGMLDCRTHPKTWDTLRLTRCPAVRVEVGYLTNPDDRRRLLDPTFRDIVAEGILVAVKRLYLLGKDDQPTGTFTFEDLLKYELAKAEG</sequence>
<dbReference type="SUPFAM" id="SSF53187">
    <property type="entry name" value="Zn-dependent exopeptidases"/>
    <property type="match status" value="1"/>
</dbReference>
<proteinExistence type="predicted"/>
<gene>
    <name evidence="3" type="ORF">LX15_006324</name>
</gene>
<protein>
    <submittedName>
        <fullName evidence="3">N-acetylmuramoyl-L-alanine amidase</fullName>
    </submittedName>
</protein>
<dbReference type="InterPro" id="IPR036365">
    <property type="entry name" value="PGBD-like_sf"/>
</dbReference>
<feature type="domain" description="MurNAc-LAA" evidence="2">
    <location>
        <begin position="238"/>
        <end position="353"/>
    </location>
</feature>
<keyword evidence="1" id="KW-0378">Hydrolase</keyword>
<evidence type="ECO:0000313" key="4">
    <source>
        <dbReference type="Proteomes" id="UP001205311"/>
    </source>
</evidence>
<dbReference type="Gene3D" id="1.10.101.10">
    <property type="entry name" value="PGBD-like superfamily/PGBD"/>
    <property type="match status" value="2"/>
</dbReference>
<dbReference type="InterPro" id="IPR002477">
    <property type="entry name" value="Peptidoglycan-bd-like"/>
</dbReference>
<name>A0ABT1I4A9_STRSD</name>
<dbReference type="EMBL" id="JAMTCP010000079">
    <property type="protein sequence ID" value="MCP2262584.1"/>
    <property type="molecule type" value="Genomic_DNA"/>
</dbReference>
<dbReference type="Pfam" id="PF01520">
    <property type="entry name" value="Amidase_3"/>
    <property type="match status" value="1"/>
</dbReference>
<comment type="caution">
    <text evidence="3">The sequence shown here is derived from an EMBL/GenBank/DDBJ whole genome shotgun (WGS) entry which is preliminary data.</text>
</comment>
<dbReference type="PANTHER" id="PTHR30404">
    <property type="entry name" value="N-ACETYLMURAMOYL-L-ALANINE AMIDASE"/>
    <property type="match status" value="1"/>
</dbReference>
<dbReference type="CDD" id="cd02696">
    <property type="entry name" value="MurNAc-LAA"/>
    <property type="match status" value="1"/>
</dbReference>
<organism evidence="3 4">
    <name type="scientific">Streptoalloteichus tenebrarius (strain ATCC 17920 / DSM 40477 / JCM 4838 / CBS 697.72 / NBRC 16177 / NCIMB 11028 / NRRL B-12390 / A12253. 1 / ISP 5477)</name>
    <name type="common">Streptomyces tenebrarius</name>
    <dbReference type="NCBI Taxonomy" id="1933"/>
    <lineage>
        <taxon>Bacteria</taxon>
        <taxon>Bacillati</taxon>
        <taxon>Actinomycetota</taxon>
        <taxon>Actinomycetes</taxon>
        <taxon>Pseudonocardiales</taxon>
        <taxon>Pseudonocardiaceae</taxon>
        <taxon>Streptoalloteichus</taxon>
    </lineage>
</organism>
<dbReference type="InterPro" id="IPR002508">
    <property type="entry name" value="MurNAc-LAA_cat"/>
</dbReference>
<dbReference type="RefSeq" id="WP_253674810.1">
    <property type="nucleotide sequence ID" value="NZ_JAMTCP010000079.1"/>
</dbReference>
<dbReference type="InterPro" id="IPR050695">
    <property type="entry name" value="N-acetylmuramoyl_amidase_3"/>
</dbReference>
<dbReference type="Pfam" id="PF01471">
    <property type="entry name" value="PG_binding_1"/>
    <property type="match status" value="2"/>
</dbReference>
<dbReference type="SUPFAM" id="SSF47090">
    <property type="entry name" value="PGBD-like"/>
    <property type="match status" value="2"/>
</dbReference>
<evidence type="ECO:0000256" key="1">
    <source>
        <dbReference type="ARBA" id="ARBA00022801"/>
    </source>
</evidence>
<dbReference type="Gene3D" id="3.40.630.40">
    <property type="entry name" value="Zn-dependent exopeptidases"/>
    <property type="match status" value="1"/>
</dbReference>
<dbReference type="InterPro" id="IPR036366">
    <property type="entry name" value="PGBDSf"/>
</dbReference>
<accession>A0ABT1I4A9</accession>
<reference evidence="3 4" key="1">
    <citation type="submission" date="2022-06" db="EMBL/GenBank/DDBJ databases">
        <title>Genomic Encyclopedia of Archaeal and Bacterial Type Strains, Phase II (KMG-II): from individual species to whole genera.</title>
        <authorList>
            <person name="Goeker M."/>
        </authorList>
    </citation>
    <scope>NUCLEOTIDE SEQUENCE [LARGE SCALE GENOMIC DNA]</scope>
    <source>
        <strain evidence="3 4">DSM 40477</strain>
    </source>
</reference>
<dbReference type="SMART" id="SM00646">
    <property type="entry name" value="Ami_3"/>
    <property type="match status" value="1"/>
</dbReference>
<dbReference type="PANTHER" id="PTHR30404:SF0">
    <property type="entry name" value="N-ACETYLMURAMOYL-L-ALANINE AMIDASE AMIC"/>
    <property type="match status" value="1"/>
</dbReference>
<keyword evidence="4" id="KW-1185">Reference proteome</keyword>